<dbReference type="Proteomes" id="UP000182573">
    <property type="component" value="Unassembled WGS sequence"/>
</dbReference>
<evidence type="ECO:0000256" key="1">
    <source>
        <dbReference type="SAM" id="Phobius"/>
    </source>
</evidence>
<dbReference type="AlphaFoldDB" id="A0A1H2U5W9"/>
<keyword evidence="1" id="KW-1133">Transmembrane helix</keyword>
<keyword evidence="1" id="KW-0472">Membrane</keyword>
<keyword evidence="1" id="KW-0812">Transmembrane</keyword>
<evidence type="ECO:0000313" key="3">
    <source>
        <dbReference type="Proteomes" id="UP000182573"/>
    </source>
</evidence>
<name>A0A1H2U5W9_HALVA</name>
<accession>A0A1H2U5W9</accession>
<reference evidence="2 3" key="1">
    <citation type="submission" date="2016-10" db="EMBL/GenBank/DDBJ databases">
        <authorList>
            <person name="de Groot N.N."/>
        </authorList>
    </citation>
    <scope>NUCLEOTIDE SEQUENCE [LARGE SCALE GENOMIC DNA]</scope>
    <source>
        <strain evidence="2 3">DSM 3756</strain>
    </source>
</reference>
<organism evidence="2 3">
    <name type="scientific">Haloarcula vallismortis</name>
    <name type="common">Halobacterium vallismortis</name>
    <dbReference type="NCBI Taxonomy" id="28442"/>
    <lineage>
        <taxon>Archaea</taxon>
        <taxon>Methanobacteriati</taxon>
        <taxon>Methanobacteriota</taxon>
        <taxon>Stenosarchaea group</taxon>
        <taxon>Halobacteria</taxon>
        <taxon>Halobacteriales</taxon>
        <taxon>Haloarculaceae</taxon>
        <taxon>Haloarcula</taxon>
    </lineage>
</organism>
<evidence type="ECO:0000313" key="2">
    <source>
        <dbReference type="EMBL" id="SDW51632.1"/>
    </source>
</evidence>
<proteinExistence type="predicted"/>
<gene>
    <name evidence="2" type="ORF">SAMN05443574_10489</name>
</gene>
<protein>
    <submittedName>
        <fullName evidence="2">Uncharacterized protein</fullName>
    </submittedName>
</protein>
<sequence>MSVVLQSGVQTGIINASGAVITLGGLLLTFLWLNHLYR</sequence>
<dbReference type="EMBL" id="FNOF01000004">
    <property type="protein sequence ID" value="SDW51632.1"/>
    <property type="molecule type" value="Genomic_DNA"/>
</dbReference>
<feature type="transmembrane region" description="Helical" evidence="1">
    <location>
        <begin position="12"/>
        <end position="33"/>
    </location>
</feature>